<keyword evidence="1" id="KW-0805">Transcription regulation</keyword>
<keyword evidence="7" id="KW-1185">Reference proteome</keyword>
<gene>
    <name evidence="6" type="ORF">OUO13_03315</name>
</gene>
<dbReference type="Proteomes" id="UP001150830">
    <property type="component" value="Unassembled WGS sequence"/>
</dbReference>
<evidence type="ECO:0000259" key="5">
    <source>
        <dbReference type="PROSITE" id="PS01124"/>
    </source>
</evidence>
<comment type="caution">
    <text evidence="6">The sequence shown here is derived from an EMBL/GenBank/DDBJ whole genome shotgun (WGS) entry which is preliminary data.</text>
</comment>
<organism evidence="6 7">
    <name type="scientific">Parathalassolituus penaei</name>
    <dbReference type="NCBI Taxonomy" id="2997323"/>
    <lineage>
        <taxon>Bacteria</taxon>
        <taxon>Pseudomonadati</taxon>
        <taxon>Pseudomonadota</taxon>
        <taxon>Gammaproteobacteria</taxon>
        <taxon>Oceanospirillales</taxon>
        <taxon>Oceanospirillaceae</taxon>
        <taxon>Parathalassolituus</taxon>
    </lineage>
</organism>
<evidence type="ECO:0000313" key="6">
    <source>
        <dbReference type="EMBL" id="MCY0964202.1"/>
    </source>
</evidence>
<dbReference type="PANTHER" id="PTHR46796">
    <property type="entry name" value="HTH-TYPE TRANSCRIPTIONAL ACTIVATOR RHAS-RELATED"/>
    <property type="match status" value="1"/>
</dbReference>
<feature type="domain" description="HTH araC/xylS-type" evidence="5">
    <location>
        <begin position="182"/>
        <end position="280"/>
    </location>
</feature>
<dbReference type="SUPFAM" id="SSF46689">
    <property type="entry name" value="Homeodomain-like"/>
    <property type="match status" value="2"/>
</dbReference>
<dbReference type="RefSeq" id="WP_283172420.1">
    <property type="nucleotide sequence ID" value="NZ_JAPNOA010000016.1"/>
</dbReference>
<dbReference type="AlphaFoldDB" id="A0A9X3EAU8"/>
<dbReference type="InterPro" id="IPR050204">
    <property type="entry name" value="AraC_XylS_family_regulators"/>
</dbReference>
<dbReference type="InterPro" id="IPR014710">
    <property type="entry name" value="RmlC-like_jellyroll"/>
</dbReference>
<name>A0A9X3EAU8_9GAMM</name>
<dbReference type="GO" id="GO:0003700">
    <property type="term" value="F:DNA-binding transcription factor activity"/>
    <property type="evidence" value="ECO:0007669"/>
    <property type="project" value="InterPro"/>
</dbReference>
<evidence type="ECO:0000256" key="4">
    <source>
        <dbReference type="ARBA" id="ARBA00023163"/>
    </source>
</evidence>
<dbReference type="PROSITE" id="PS00041">
    <property type="entry name" value="HTH_ARAC_FAMILY_1"/>
    <property type="match status" value="1"/>
</dbReference>
<sequence length="292" mass="32741">MMQRFARASTRWKPEIEQRAELMYMCKAEVNYTRLLRAMHMHEDRVEVVLIREGSGTHLIDGRPYNTRQGDLLVYNAGVLHDESATPDGGMAVYCCGFRGLRLKGLPANFLVAGGEAAVFATGALFDECASLMEILYEHADTSSARRLSFCNQLLQALILLLLEVVGDDQNARLSATPDTGIRIKQFIDDHYREPLDLKSMAASLGMSHFHLARQFRATTGYSPIQYLIRRRIGEAQSLLISTRLSVTDIALRVGYDNSNYFHSAFRKVVGVTPGDYRRLCISETDTDPDPA</sequence>
<dbReference type="Gene3D" id="1.10.10.60">
    <property type="entry name" value="Homeodomain-like"/>
    <property type="match status" value="2"/>
</dbReference>
<dbReference type="CDD" id="cd02208">
    <property type="entry name" value="cupin_RmlC-like"/>
    <property type="match status" value="1"/>
</dbReference>
<keyword evidence="2" id="KW-0238">DNA-binding</keyword>
<dbReference type="PROSITE" id="PS01124">
    <property type="entry name" value="HTH_ARAC_FAMILY_2"/>
    <property type="match status" value="1"/>
</dbReference>
<evidence type="ECO:0000256" key="1">
    <source>
        <dbReference type="ARBA" id="ARBA00023015"/>
    </source>
</evidence>
<accession>A0A9X3EAU8</accession>
<evidence type="ECO:0000256" key="3">
    <source>
        <dbReference type="ARBA" id="ARBA00023159"/>
    </source>
</evidence>
<dbReference type="GO" id="GO:0043565">
    <property type="term" value="F:sequence-specific DNA binding"/>
    <property type="evidence" value="ECO:0007669"/>
    <property type="project" value="InterPro"/>
</dbReference>
<dbReference type="InterPro" id="IPR009057">
    <property type="entry name" value="Homeodomain-like_sf"/>
</dbReference>
<keyword evidence="4" id="KW-0804">Transcription</keyword>
<protein>
    <submittedName>
        <fullName evidence="6">AraC family transcriptional regulator</fullName>
    </submittedName>
</protein>
<evidence type="ECO:0000256" key="2">
    <source>
        <dbReference type="ARBA" id="ARBA00023125"/>
    </source>
</evidence>
<evidence type="ECO:0000313" key="7">
    <source>
        <dbReference type="Proteomes" id="UP001150830"/>
    </source>
</evidence>
<dbReference type="InterPro" id="IPR018062">
    <property type="entry name" value="HTH_AraC-typ_CS"/>
</dbReference>
<dbReference type="InterPro" id="IPR018060">
    <property type="entry name" value="HTH_AraC"/>
</dbReference>
<dbReference type="Pfam" id="PF12833">
    <property type="entry name" value="HTH_18"/>
    <property type="match status" value="1"/>
</dbReference>
<dbReference type="InterPro" id="IPR020449">
    <property type="entry name" value="Tscrpt_reg_AraC-type_HTH"/>
</dbReference>
<keyword evidence="3" id="KW-0010">Activator</keyword>
<dbReference type="InterPro" id="IPR037923">
    <property type="entry name" value="HTH-like"/>
</dbReference>
<reference evidence="6" key="1">
    <citation type="submission" date="2022-11" db="EMBL/GenBank/DDBJ databases">
        <title>Parathalassolutuus dongxingensis gen. nov., sp. nov., a novel member of family Oceanospirillaceae isolated from a coastal shrimp pond in Guangxi, China.</title>
        <authorList>
            <person name="Chen H."/>
        </authorList>
    </citation>
    <scope>NUCLEOTIDE SEQUENCE</scope>
    <source>
        <strain evidence="6">G-43</strain>
    </source>
</reference>
<dbReference type="EMBL" id="JAPNOA010000016">
    <property type="protein sequence ID" value="MCY0964202.1"/>
    <property type="molecule type" value="Genomic_DNA"/>
</dbReference>
<dbReference type="Gene3D" id="2.60.120.10">
    <property type="entry name" value="Jelly Rolls"/>
    <property type="match status" value="1"/>
</dbReference>
<proteinExistence type="predicted"/>
<dbReference type="SUPFAM" id="SSF51215">
    <property type="entry name" value="Regulatory protein AraC"/>
    <property type="match status" value="1"/>
</dbReference>
<dbReference type="SMART" id="SM00342">
    <property type="entry name" value="HTH_ARAC"/>
    <property type="match status" value="1"/>
</dbReference>
<dbReference type="Pfam" id="PF02311">
    <property type="entry name" value="AraC_binding"/>
    <property type="match status" value="1"/>
</dbReference>
<dbReference type="InterPro" id="IPR003313">
    <property type="entry name" value="AraC-bd"/>
</dbReference>
<dbReference type="PRINTS" id="PR00032">
    <property type="entry name" value="HTHARAC"/>
</dbReference>